<dbReference type="GO" id="GO:0001228">
    <property type="term" value="F:DNA-binding transcription activator activity, RNA polymerase II-specific"/>
    <property type="evidence" value="ECO:0007669"/>
    <property type="project" value="InterPro"/>
</dbReference>
<evidence type="ECO:0000256" key="4">
    <source>
        <dbReference type="ARBA" id="ARBA00023125"/>
    </source>
</evidence>
<dbReference type="Proteomes" id="UP000386466">
    <property type="component" value="Unassembled WGS sequence"/>
</dbReference>
<comment type="similarity">
    <text evidence="2">Belongs to the grh/CP2 family. CP2 subfamily.</text>
</comment>
<evidence type="ECO:0000256" key="2">
    <source>
        <dbReference type="ARBA" id="ARBA00010852"/>
    </source>
</evidence>
<dbReference type="EMBL" id="CAAGRJ010036224">
    <property type="protein sequence ID" value="VFV44691.1"/>
    <property type="molecule type" value="Genomic_DNA"/>
</dbReference>
<dbReference type="GO" id="GO:0000978">
    <property type="term" value="F:RNA polymerase II cis-regulatory region sequence-specific DNA binding"/>
    <property type="evidence" value="ECO:0007669"/>
    <property type="project" value="TreeGrafter"/>
</dbReference>
<feature type="region of interest" description="Disordered" evidence="8">
    <location>
        <begin position="238"/>
        <end position="268"/>
    </location>
</feature>
<dbReference type="InterPro" id="IPR013761">
    <property type="entry name" value="SAM/pointed_sf"/>
</dbReference>
<reference evidence="10 11" key="1">
    <citation type="submission" date="2019-01" db="EMBL/GenBank/DDBJ databases">
        <authorList>
            <person name="Alioto T."/>
            <person name="Alioto T."/>
        </authorList>
    </citation>
    <scope>NUCLEOTIDE SEQUENCE [LARGE SCALE GENOMIC DNA]</scope>
</reference>
<dbReference type="InterPro" id="IPR007604">
    <property type="entry name" value="CP2"/>
</dbReference>
<dbReference type="Pfam" id="PF04516">
    <property type="entry name" value="CP2"/>
    <property type="match status" value="1"/>
</dbReference>
<keyword evidence="5" id="KW-0804">Transcription</keyword>
<sequence length="505" mass="57655">MAWALKLPLADEVIESGLVQDFDASLSGIGQELGAGAYSMSDVLALPIFKQEESSLPPDNENKILPFQYVLCAATSPAVKLHDETLTYLNQGQSYEIRMLDNRKLGELPEINGKLVKSIFRVVFHDRRLQYTEHQQLEGWRWNRPGDRILDIDIPMSVGIIDPRANPTQLNTVEFLWDPAKRTSVFIQVHCISTEFTMRKHGGEKGVPFRVQIDTFKENENGEYTEHLHSASCQIKVFKPKGADRKQKTDREKMEKRTPHEKEKYQPSYETTILTECSPWPEITYVNNSPSPGFNSSHSSFSLGEGNGSPNHQPEPPPPVTDVSLKLNNLLPTTTPQEAQQWLHRNRFSTFTRLFTNFSGADLLKLTRDDVIQICGPADGIRLFNALKGRMVRPRLTIYVCQESLQLREQQQQQQQQKREDGDSNGTFFVYHAIYLEELTAVELTEKIAQLFSISPRQISQIYKQGPTGIHVLISDEMIQNFQEEACFILDTMKETNDSYHIILK</sequence>
<evidence type="ECO:0000313" key="11">
    <source>
        <dbReference type="Proteomes" id="UP000386466"/>
    </source>
</evidence>
<feature type="domain" description="Grh/CP2 DB" evidence="9">
    <location>
        <begin position="61"/>
        <end position="300"/>
    </location>
</feature>
<name>A0A485PDJ1_LYNPA</name>
<evidence type="ECO:0000313" key="10">
    <source>
        <dbReference type="EMBL" id="VFV44691.1"/>
    </source>
</evidence>
<keyword evidence="4 7" id="KW-0238">DNA-binding</keyword>
<dbReference type="FunFam" id="1.10.150.50:FF:000022">
    <property type="entry name" value="Transcription factor CP2 like 1"/>
    <property type="match status" value="1"/>
</dbReference>
<dbReference type="Pfam" id="PF25416">
    <property type="entry name" value="GRHL1_C"/>
    <property type="match status" value="1"/>
</dbReference>
<dbReference type="PANTHER" id="PTHR11037:SF11">
    <property type="entry name" value="ALPHA-GLOBIN TRANSCRIPTION FACTOR CP2"/>
    <property type="match status" value="1"/>
</dbReference>
<evidence type="ECO:0000256" key="1">
    <source>
        <dbReference type="ARBA" id="ARBA00004123"/>
    </source>
</evidence>
<evidence type="ECO:0000259" key="9">
    <source>
        <dbReference type="PROSITE" id="PS51968"/>
    </source>
</evidence>
<evidence type="ECO:0000256" key="5">
    <source>
        <dbReference type="ARBA" id="ARBA00023163"/>
    </source>
</evidence>
<evidence type="ECO:0000256" key="7">
    <source>
        <dbReference type="PROSITE-ProRule" id="PRU01313"/>
    </source>
</evidence>
<dbReference type="InterPro" id="IPR057520">
    <property type="entry name" value="GRHL1/CP2_C"/>
</dbReference>
<dbReference type="InterPro" id="IPR037599">
    <property type="entry name" value="TFCP2_SAM"/>
</dbReference>
<accession>A0A485PDJ1</accession>
<dbReference type="CDD" id="cd09589">
    <property type="entry name" value="SAM_TFCP2"/>
    <property type="match status" value="1"/>
</dbReference>
<feature type="region of interest" description="Disordered" evidence="8">
    <location>
        <begin position="294"/>
        <end position="321"/>
    </location>
</feature>
<dbReference type="SUPFAM" id="SSF47769">
    <property type="entry name" value="SAM/Pointed domain"/>
    <property type="match status" value="1"/>
</dbReference>
<organism evidence="10 11">
    <name type="scientific">Lynx pardinus</name>
    <name type="common">Iberian lynx</name>
    <name type="synonym">Felis pardina</name>
    <dbReference type="NCBI Taxonomy" id="191816"/>
    <lineage>
        <taxon>Eukaryota</taxon>
        <taxon>Metazoa</taxon>
        <taxon>Chordata</taxon>
        <taxon>Craniata</taxon>
        <taxon>Vertebrata</taxon>
        <taxon>Euteleostomi</taxon>
        <taxon>Mammalia</taxon>
        <taxon>Eutheria</taxon>
        <taxon>Laurasiatheria</taxon>
        <taxon>Carnivora</taxon>
        <taxon>Feliformia</taxon>
        <taxon>Felidae</taxon>
        <taxon>Felinae</taxon>
        <taxon>Lynx</taxon>
    </lineage>
</organism>
<feature type="compositionally biased region" description="Basic and acidic residues" evidence="8">
    <location>
        <begin position="241"/>
        <end position="265"/>
    </location>
</feature>
<dbReference type="GO" id="GO:0005634">
    <property type="term" value="C:nucleus"/>
    <property type="evidence" value="ECO:0007669"/>
    <property type="project" value="UniProtKB-SubCell"/>
</dbReference>
<keyword evidence="6 7" id="KW-0539">Nucleus</keyword>
<protein>
    <submittedName>
        <fullName evidence="10">Alpha-globin transcription factor</fullName>
    </submittedName>
</protein>
<proteinExistence type="inferred from homology"/>
<comment type="subcellular location">
    <subcellularLocation>
        <location evidence="1 7">Nucleus</location>
    </subcellularLocation>
</comment>
<gene>
    <name evidence="10" type="ORF">LYPA_23C023002</name>
</gene>
<evidence type="ECO:0000256" key="6">
    <source>
        <dbReference type="ARBA" id="ARBA00023242"/>
    </source>
</evidence>
<evidence type="ECO:0000256" key="8">
    <source>
        <dbReference type="SAM" id="MobiDB-lite"/>
    </source>
</evidence>
<dbReference type="InterPro" id="IPR041418">
    <property type="entry name" value="SAM_3"/>
</dbReference>
<dbReference type="PANTHER" id="PTHR11037">
    <property type="entry name" value="TRANSCRIPTION FACTOR CP2"/>
    <property type="match status" value="1"/>
</dbReference>
<dbReference type="AlphaFoldDB" id="A0A485PDJ1"/>
<keyword evidence="3" id="KW-0805">Transcription regulation</keyword>
<dbReference type="InterPro" id="IPR040167">
    <property type="entry name" value="TF_CP2-like"/>
</dbReference>
<keyword evidence="11" id="KW-1185">Reference proteome</keyword>
<dbReference type="PROSITE" id="PS51968">
    <property type="entry name" value="GRH_CP2_DB"/>
    <property type="match status" value="1"/>
</dbReference>
<evidence type="ECO:0000256" key="3">
    <source>
        <dbReference type="ARBA" id="ARBA00023015"/>
    </source>
</evidence>
<dbReference type="Gene3D" id="1.10.150.50">
    <property type="entry name" value="Transcription Factor, Ets-1"/>
    <property type="match status" value="1"/>
</dbReference>
<dbReference type="Pfam" id="PF18016">
    <property type="entry name" value="SAM_3"/>
    <property type="match status" value="1"/>
</dbReference>